<dbReference type="EMBL" id="FNXT01000791">
    <property type="protein sequence ID" value="SZX67363.1"/>
    <property type="molecule type" value="Genomic_DNA"/>
</dbReference>
<feature type="region of interest" description="Disordered" evidence="1">
    <location>
        <begin position="977"/>
        <end position="1006"/>
    </location>
</feature>
<feature type="region of interest" description="Disordered" evidence="1">
    <location>
        <begin position="1"/>
        <end position="48"/>
    </location>
</feature>
<feature type="region of interest" description="Disordered" evidence="1">
    <location>
        <begin position="1023"/>
        <end position="1133"/>
    </location>
</feature>
<dbReference type="STRING" id="3088.A0A383VR36"/>
<dbReference type="PANTHER" id="PTHR46535:SF1">
    <property type="entry name" value="NEDD4-BINDING PROTEIN 2"/>
    <property type="match status" value="1"/>
</dbReference>
<feature type="compositionally biased region" description="Low complexity" evidence="1">
    <location>
        <begin position="1120"/>
        <end position="1132"/>
    </location>
</feature>
<feature type="compositionally biased region" description="Low complexity" evidence="1">
    <location>
        <begin position="655"/>
        <end position="668"/>
    </location>
</feature>
<feature type="compositionally biased region" description="Polar residues" evidence="1">
    <location>
        <begin position="1062"/>
        <end position="1091"/>
    </location>
</feature>
<organism evidence="3 4">
    <name type="scientific">Tetradesmus obliquus</name>
    <name type="common">Green alga</name>
    <name type="synonym">Acutodesmus obliquus</name>
    <dbReference type="NCBI Taxonomy" id="3088"/>
    <lineage>
        <taxon>Eukaryota</taxon>
        <taxon>Viridiplantae</taxon>
        <taxon>Chlorophyta</taxon>
        <taxon>core chlorophytes</taxon>
        <taxon>Chlorophyceae</taxon>
        <taxon>CS clade</taxon>
        <taxon>Sphaeropleales</taxon>
        <taxon>Scenedesmaceae</taxon>
        <taxon>Tetradesmus</taxon>
    </lineage>
</organism>
<feature type="compositionally biased region" description="Low complexity" evidence="1">
    <location>
        <begin position="977"/>
        <end position="1004"/>
    </location>
</feature>
<dbReference type="PANTHER" id="PTHR46535">
    <property type="entry name" value="NEDD4-BINDING PROTEIN 2"/>
    <property type="match status" value="1"/>
</dbReference>
<feature type="compositionally biased region" description="Acidic residues" evidence="1">
    <location>
        <begin position="39"/>
        <end position="48"/>
    </location>
</feature>
<protein>
    <recommendedName>
        <fullName evidence="2">Smr domain-containing protein</fullName>
    </recommendedName>
</protein>
<dbReference type="SUPFAM" id="SSF160443">
    <property type="entry name" value="SMR domain-like"/>
    <property type="match status" value="1"/>
</dbReference>
<feature type="compositionally biased region" description="Basic residues" evidence="1">
    <location>
        <begin position="669"/>
        <end position="682"/>
    </location>
</feature>
<dbReference type="GO" id="GO:0005634">
    <property type="term" value="C:nucleus"/>
    <property type="evidence" value="ECO:0007669"/>
    <property type="project" value="TreeGrafter"/>
</dbReference>
<dbReference type="Proteomes" id="UP000256970">
    <property type="component" value="Unassembled WGS sequence"/>
</dbReference>
<dbReference type="InterPro" id="IPR052772">
    <property type="entry name" value="Endo/PolyKinase_Domain-Protein"/>
</dbReference>
<dbReference type="Gene3D" id="3.30.1370.110">
    <property type="match status" value="1"/>
</dbReference>
<proteinExistence type="predicted"/>
<dbReference type="GO" id="GO:0004519">
    <property type="term" value="F:endonuclease activity"/>
    <property type="evidence" value="ECO:0007669"/>
    <property type="project" value="TreeGrafter"/>
</dbReference>
<accession>A0A383VR36</accession>
<evidence type="ECO:0000259" key="2">
    <source>
        <dbReference type="PROSITE" id="PS50828"/>
    </source>
</evidence>
<feature type="compositionally biased region" description="Low complexity" evidence="1">
    <location>
        <begin position="464"/>
        <end position="480"/>
    </location>
</feature>
<dbReference type="InterPro" id="IPR036063">
    <property type="entry name" value="Smr_dom_sf"/>
</dbReference>
<feature type="domain" description="Smr" evidence="2">
    <location>
        <begin position="1214"/>
        <end position="1295"/>
    </location>
</feature>
<dbReference type="PROSITE" id="PS50828">
    <property type="entry name" value="SMR"/>
    <property type="match status" value="1"/>
</dbReference>
<feature type="region of interest" description="Disordered" evidence="1">
    <location>
        <begin position="450"/>
        <end position="483"/>
    </location>
</feature>
<reference evidence="3 4" key="1">
    <citation type="submission" date="2016-10" db="EMBL/GenBank/DDBJ databases">
        <authorList>
            <person name="Cai Z."/>
        </authorList>
    </citation>
    <scope>NUCLEOTIDE SEQUENCE [LARGE SCALE GENOMIC DNA]</scope>
</reference>
<feature type="region of interest" description="Disordered" evidence="1">
    <location>
        <begin position="650"/>
        <end position="685"/>
    </location>
</feature>
<evidence type="ECO:0000313" key="4">
    <source>
        <dbReference type="Proteomes" id="UP000256970"/>
    </source>
</evidence>
<evidence type="ECO:0000313" key="3">
    <source>
        <dbReference type="EMBL" id="SZX67363.1"/>
    </source>
</evidence>
<name>A0A383VR36_TETOB</name>
<gene>
    <name evidence="3" type="ORF">BQ4739_LOCUS7762</name>
</gene>
<keyword evidence="4" id="KW-1185">Reference proteome</keyword>
<feature type="region of interest" description="Disordered" evidence="1">
    <location>
        <begin position="520"/>
        <end position="550"/>
    </location>
</feature>
<feature type="compositionally biased region" description="Polar residues" evidence="1">
    <location>
        <begin position="1033"/>
        <end position="1045"/>
    </location>
</feature>
<sequence length="1321" mass="135410">MAVARGPSPAAVPGSPKASYSPLAYGRRQPGSSSKPENAEEDAEEDELSDLLNLALTKTPSRESESALNNSMNLDMDSSLELGKTETSESSTFTNLLNTLHGSYHVGLQPQAQHLACTNWPASMGAGMGAGGFGIRLPGSIVSQPSMLAEDSESDDLPLVSKRAAGCRTSNIIDVAADVAVDEVPVVASHLSNCGIEQQEQQQVECSALLGVSGLGGVADAASGSLGGVGGVVSFLATARSSSPLSCFRPHPAWPAQASRLLYVAVFLTQESRDVLLSMVPPLHPLVSADHMTLAYKPLNVQQLLSFPLGASVQLSITGSTADSRAQAVAAEPPPWLLPTPSVAAHITISVALGAKAAEAGVLVRDALQLAAAAAAEPAGPVVSGAGTLQRFGEPLQLLGRLGVRLALPCGQAVVVHSVEELAAGGHVSLCSDTVDAFYAMHSKRLQKPLQQQPSPTSCLDLPAATVSASSSTGEGTSAGPYSPLTAAVSADMPPLHLPPALQLPPALISTPLQATNSSSCWSPGSAAVAEPGSSTATAEQQQQPVAPCAGESAEQLLNNAADDDTASSSGSGSDSDVDAVQFRSAVQVGDYVLLRPFVPTEGGEVLLQGYVREFACEEAFQGNGVMVVLTDNTIGFVVAVLDPASRGCGGAGSSGSSKRAAAQAKASKPNKRKQKAARKKPAVQGGQLAALDAAASDAADVLSEWAMSQHDAAQGGVAATAAGGLGARNAADAARDMQLWAEFDALQRQHGEELCSAILRSCDHDFVEAVATIKAQAAGFGSGAAAAAPAAAAAVPTAGAAAAVQQPAAAAAAGPDDELVVQLALSLGLPAESALALCRLVPHVAPEAAVEALQQHSGDANKAANALLAAEAEVESAAAAAAIAAADDSISSTAASAEAAVCGGSSSSRRSPAERVAASFVRGRDADLVVAARGLCGMFDGLQQELAELVLQEHGGSIEEAAQAISDMQAKELQARTAAAAADAAGSPRMQPQQQQQQQGQQQLSEEDQLAMLTAMGLFDAAEQPQQQQQQAKNRGSSAGQRQLCSPPKSPQPSSPLSAPTQHQQPHYADQQHTSQPHSSGYSPLSSNNRQPPPPPQQQQQQQQGSYGSPGRYSSMRRQQQQQAAAASQADPEAKLMAKAAADKLYTKSRTLSQGATVLLTAASALLAEGNDAGYREKKAAADKLRAESLAAFDEAQRLSWSANNTAQQAWQVDLHGLGTSVALRKFVAQFSGLEAMAAGHPGGVLYSVITGKGKHSTDNVPKIKLGVLQYLQERAEAVLQQTGRPWAVRWQVDPSNEGLVNVYIPGCSEEEGHEGGSAA</sequence>
<feature type="compositionally biased region" description="Polar residues" evidence="1">
    <location>
        <begin position="533"/>
        <end position="545"/>
    </location>
</feature>
<evidence type="ECO:0000256" key="1">
    <source>
        <dbReference type="SAM" id="MobiDB-lite"/>
    </source>
</evidence>
<dbReference type="InterPro" id="IPR002625">
    <property type="entry name" value="Smr_dom"/>
</dbReference>